<evidence type="ECO:0000313" key="10">
    <source>
        <dbReference type="EMBL" id="KAK9060914.1"/>
    </source>
</evidence>
<dbReference type="AlphaFoldDB" id="A0AAP0GUG6"/>
<evidence type="ECO:0000256" key="5">
    <source>
        <dbReference type="ARBA" id="ARBA00022827"/>
    </source>
</evidence>
<feature type="binding site" evidence="6">
    <location>
        <position position="120"/>
    </location>
    <ligand>
        <name>FAD</name>
        <dbReference type="ChEBI" id="CHEBI:57692"/>
    </ligand>
</feature>
<dbReference type="InterPro" id="IPR000172">
    <property type="entry name" value="GMC_OxRdtase_N"/>
</dbReference>
<organism evidence="10 11">
    <name type="scientific">Deinandra increscens subsp. villosa</name>
    <dbReference type="NCBI Taxonomy" id="3103831"/>
    <lineage>
        <taxon>Eukaryota</taxon>
        <taxon>Viridiplantae</taxon>
        <taxon>Streptophyta</taxon>
        <taxon>Embryophyta</taxon>
        <taxon>Tracheophyta</taxon>
        <taxon>Spermatophyta</taxon>
        <taxon>Magnoliopsida</taxon>
        <taxon>eudicotyledons</taxon>
        <taxon>Gunneridae</taxon>
        <taxon>Pentapetalae</taxon>
        <taxon>asterids</taxon>
        <taxon>campanulids</taxon>
        <taxon>Asterales</taxon>
        <taxon>Asteraceae</taxon>
        <taxon>Asteroideae</taxon>
        <taxon>Heliantheae alliance</taxon>
        <taxon>Madieae</taxon>
        <taxon>Madiinae</taxon>
        <taxon>Deinandra</taxon>
    </lineage>
</organism>
<dbReference type="Pfam" id="PF05199">
    <property type="entry name" value="GMC_oxred_C"/>
    <property type="match status" value="1"/>
</dbReference>
<accession>A0AAP0GUG6</accession>
<evidence type="ECO:0000256" key="2">
    <source>
        <dbReference type="ARBA" id="ARBA00010790"/>
    </source>
</evidence>
<dbReference type="PANTHER" id="PTHR45968:SF31">
    <property type="entry name" value="GLUCOSE-METHANOL-CHOLINE (GMC) OXIDOREDUCTASE FAMILY PROTEIN"/>
    <property type="match status" value="1"/>
</dbReference>
<keyword evidence="5 6" id="KW-0274">FAD</keyword>
<feature type="domain" description="Glucose-methanol-choline oxidoreductase N-terminal" evidence="9">
    <location>
        <begin position="279"/>
        <end position="293"/>
    </location>
</feature>
<dbReference type="InterPro" id="IPR051871">
    <property type="entry name" value="GMC_Oxidoreductase-Related"/>
</dbReference>
<gene>
    <name evidence="10" type="ORF">SSX86_018094</name>
</gene>
<dbReference type="SUPFAM" id="SSF51905">
    <property type="entry name" value="FAD/NAD(P)-binding domain"/>
    <property type="match status" value="1"/>
</dbReference>
<feature type="binding site" evidence="6">
    <location>
        <begin position="55"/>
        <end position="56"/>
    </location>
    <ligand>
        <name>FAD</name>
        <dbReference type="ChEBI" id="CHEBI:57692"/>
    </ligand>
</feature>
<evidence type="ECO:0000256" key="7">
    <source>
        <dbReference type="PIRSR" id="PIRSR000137-3"/>
    </source>
</evidence>
<dbReference type="GO" id="GO:0050660">
    <property type="term" value="F:flavin adenine dinucleotide binding"/>
    <property type="evidence" value="ECO:0007669"/>
    <property type="project" value="InterPro"/>
</dbReference>
<feature type="chain" id="PRO_5042836497" description="Glucose-methanol-choline oxidoreductase N-terminal domain-containing protein" evidence="8">
    <location>
        <begin position="26"/>
        <end position="582"/>
    </location>
</feature>
<feature type="binding site" evidence="6">
    <location>
        <begin position="517"/>
        <end position="518"/>
    </location>
    <ligand>
        <name>FAD</name>
        <dbReference type="ChEBI" id="CHEBI:57692"/>
    </ligand>
</feature>
<evidence type="ECO:0000256" key="3">
    <source>
        <dbReference type="ARBA" id="ARBA00022630"/>
    </source>
</evidence>
<proteinExistence type="inferred from homology"/>
<evidence type="ECO:0000256" key="8">
    <source>
        <dbReference type="SAM" id="SignalP"/>
    </source>
</evidence>
<keyword evidence="7" id="KW-1015">Disulfide bond</keyword>
<dbReference type="PIRSF" id="PIRSF000137">
    <property type="entry name" value="Alcohol_oxidase"/>
    <property type="match status" value="1"/>
</dbReference>
<comment type="cofactor">
    <cofactor evidence="1 6">
        <name>FAD</name>
        <dbReference type="ChEBI" id="CHEBI:57692"/>
    </cofactor>
</comment>
<dbReference type="Proteomes" id="UP001408789">
    <property type="component" value="Unassembled WGS sequence"/>
</dbReference>
<evidence type="ECO:0000256" key="4">
    <source>
        <dbReference type="ARBA" id="ARBA00022729"/>
    </source>
</evidence>
<evidence type="ECO:0000256" key="1">
    <source>
        <dbReference type="ARBA" id="ARBA00001974"/>
    </source>
</evidence>
<dbReference type="Gene3D" id="3.50.50.60">
    <property type="entry name" value="FAD/NAD(P)-binding domain"/>
    <property type="match status" value="1"/>
</dbReference>
<comment type="similarity">
    <text evidence="2">Belongs to the GMC oxidoreductase family.</text>
</comment>
<dbReference type="PANTHER" id="PTHR45968">
    <property type="entry name" value="OSJNBA0019K04.7 PROTEIN"/>
    <property type="match status" value="1"/>
</dbReference>
<keyword evidence="4 8" id="KW-0732">Signal</keyword>
<evidence type="ECO:0000313" key="11">
    <source>
        <dbReference type="Proteomes" id="UP001408789"/>
    </source>
</evidence>
<evidence type="ECO:0000259" key="9">
    <source>
        <dbReference type="PROSITE" id="PS00624"/>
    </source>
</evidence>
<comment type="caution">
    <text evidence="10">The sequence shown here is derived from an EMBL/GenBank/DDBJ whole genome shotgun (WGS) entry which is preliminary data.</text>
</comment>
<protein>
    <recommendedName>
        <fullName evidence="9">Glucose-methanol-choline oxidoreductase N-terminal domain-containing protein</fullName>
    </recommendedName>
</protein>
<dbReference type="SUPFAM" id="SSF54373">
    <property type="entry name" value="FAD-linked reductases, C-terminal domain"/>
    <property type="match status" value="1"/>
</dbReference>
<feature type="binding site" evidence="6">
    <location>
        <begin position="557"/>
        <end position="558"/>
    </location>
    <ligand>
        <name>FAD</name>
        <dbReference type="ChEBI" id="CHEBI:57692"/>
    </ligand>
</feature>
<dbReference type="InterPro" id="IPR036188">
    <property type="entry name" value="FAD/NAD-bd_sf"/>
</dbReference>
<dbReference type="GO" id="GO:0016614">
    <property type="term" value="F:oxidoreductase activity, acting on CH-OH group of donors"/>
    <property type="evidence" value="ECO:0007669"/>
    <property type="project" value="InterPro"/>
</dbReference>
<dbReference type="InterPro" id="IPR012132">
    <property type="entry name" value="GMC_OxRdtase"/>
</dbReference>
<dbReference type="Pfam" id="PF00732">
    <property type="entry name" value="GMC_oxred_N"/>
    <property type="match status" value="1"/>
</dbReference>
<dbReference type="PROSITE" id="PS00624">
    <property type="entry name" value="GMC_OXRED_2"/>
    <property type="match status" value="1"/>
</dbReference>
<dbReference type="Gene3D" id="3.30.410.40">
    <property type="match status" value="1"/>
</dbReference>
<dbReference type="EMBL" id="JBCNJP010000019">
    <property type="protein sequence ID" value="KAK9060914.1"/>
    <property type="molecule type" value="Genomic_DNA"/>
</dbReference>
<evidence type="ECO:0000256" key="6">
    <source>
        <dbReference type="PIRSR" id="PIRSR000137-2"/>
    </source>
</evidence>
<keyword evidence="3" id="KW-0285">Flavoprotein</keyword>
<reference evidence="10 11" key="1">
    <citation type="submission" date="2024-04" db="EMBL/GenBank/DDBJ databases">
        <title>The reference genome of an endangered Asteraceae, Deinandra increscens subsp. villosa, native to the Central Coast of California.</title>
        <authorList>
            <person name="Guilliams M."/>
            <person name="Hasenstab-Lehman K."/>
            <person name="Meyer R."/>
            <person name="Mcevoy S."/>
        </authorList>
    </citation>
    <scope>NUCLEOTIDE SEQUENCE [LARGE SCALE GENOMIC DNA]</scope>
    <source>
        <tissue evidence="10">Leaf</tissue>
    </source>
</reference>
<dbReference type="InterPro" id="IPR007867">
    <property type="entry name" value="GMC_OxRtase_C"/>
</dbReference>
<keyword evidence="11" id="KW-1185">Reference proteome</keyword>
<feature type="binding site" evidence="6">
    <location>
        <position position="233"/>
    </location>
    <ligand>
        <name>FAD</name>
        <dbReference type="ChEBI" id="CHEBI:57692"/>
    </ligand>
</feature>
<feature type="disulfide bond" evidence="7">
    <location>
        <begin position="454"/>
        <end position="509"/>
    </location>
</feature>
<sequence>MDNNSFTFPFMFAIIIVFLASSSTSEKAPYSTFASDASQAPAESSYDYIIIGGGTSGCALAATLSQASKVLLLERGDLPYGIPSVNTINGFLETLADLGPTSPSQTFVSTDGVINQRARVLGGGSALNAGFFTRASAEFVKKAGWDPHLVNESYEWVEKKVAFEPEVMAWQQAVKDGLLEAGILPDNGFTYEDIYGTKVGGSIFDRNGKRHTAADFLEYADPRNITVYLNATVHQILFKPDSPNELKAQGVLYVDMNGESHLAVLNDGSMMNEVILSAGTLGSPQLLMLSGIGPSEHLMDHGIKVLLDQPMIGQGLSDNPMNLVFVASRKRIEISLIEVVGITRFGSFIEAASTHINLPLLKKVGSKFGLFANKVRNMTKILFQRTETTSFDKIKSSIEQRFNLDLSGLNVGLILEKVMGPLSFGSLELVTVNPDDNPKVTFNYFDDPRDLQTCVEGLETIIKVLESKPVSEFRVPLLSVQDLFALVLALPLNFRPRHVNALFDLEQYCKDTVMTIWHYHGGCQVDRVVDHDYKVIGVGALRVVDSSTLLSSPGTNPQATMMMLGRYMGIKMLGERLAIRRK</sequence>
<name>A0AAP0GUG6_9ASTR</name>
<feature type="signal peptide" evidence="8">
    <location>
        <begin position="1"/>
        <end position="25"/>
    </location>
</feature>